<proteinExistence type="predicted"/>
<dbReference type="EMBL" id="SSTD01007152">
    <property type="protein sequence ID" value="TYK19125.1"/>
    <property type="molecule type" value="Genomic_DNA"/>
</dbReference>
<dbReference type="PANTHER" id="PTHR33437">
    <property type="entry name" value="OS06G0361200 PROTEIN"/>
    <property type="match status" value="1"/>
</dbReference>
<name>A0A5D3D6G2_CUCMM</name>
<dbReference type="Proteomes" id="UP000321393">
    <property type="component" value="Unassembled WGS sequence"/>
</dbReference>
<protein>
    <submittedName>
        <fullName evidence="2">Ty3-gypsy retrotransposon protein</fullName>
    </submittedName>
</protein>
<comment type="caution">
    <text evidence="2">The sequence shown here is derived from an EMBL/GenBank/DDBJ whole genome shotgun (WGS) entry which is preliminary data.</text>
</comment>
<dbReference type="AlphaFoldDB" id="A0A5D3D6G2"/>
<evidence type="ECO:0000313" key="2">
    <source>
        <dbReference type="EMBL" id="TYK19125.1"/>
    </source>
</evidence>
<sequence>MESLKAGIVLKENPLYDNFDSASSKLKKEAHSDVMSVMIVDITIEAAMAEMGRKISLLMKVVEEQDHEISFERGNPKQHVAHFVETYENAGSRGDQLVRCEQLEIEFLNRFYSTGCVVSMMELANTKPRKGEPIIDYINRWRALSLDCKDKLTELSVVEMCTQEQAGKVDDPNYCKYHSIISHPVEKRLVLKELSLKLARKNKIELNIDKVAQMNHVAVKDDFKCSAINVVL</sequence>
<evidence type="ECO:0000313" key="1">
    <source>
        <dbReference type="EMBL" id="KAA0053530.1"/>
    </source>
</evidence>
<dbReference type="EMBL" id="SSTE01009356">
    <property type="protein sequence ID" value="KAA0053530.1"/>
    <property type="molecule type" value="Genomic_DNA"/>
</dbReference>
<dbReference type="OrthoDB" id="1729438at2759"/>
<gene>
    <name evidence="2" type="ORF">E5676_scaffold522G00450</name>
    <name evidence="1" type="ORF">E6C27_scaffold190G00910</name>
</gene>
<evidence type="ECO:0000313" key="4">
    <source>
        <dbReference type="Proteomes" id="UP000321947"/>
    </source>
</evidence>
<reference evidence="3 4" key="1">
    <citation type="submission" date="2019-08" db="EMBL/GenBank/DDBJ databases">
        <title>Draft genome sequences of two oriental melons (Cucumis melo L. var makuwa).</title>
        <authorList>
            <person name="Kwon S.-Y."/>
        </authorList>
    </citation>
    <scope>NUCLEOTIDE SEQUENCE [LARGE SCALE GENOMIC DNA]</scope>
    <source>
        <strain evidence="4">cv. Chang Bougi</strain>
        <strain evidence="3">cv. SW 3</strain>
        <tissue evidence="2">Leaf</tissue>
    </source>
</reference>
<accession>A0A5D3D6G2</accession>
<evidence type="ECO:0000313" key="3">
    <source>
        <dbReference type="Proteomes" id="UP000321393"/>
    </source>
</evidence>
<dbReference type="Proteomes" id="UP000321947">
    <property type="component" value="Unassembled WGS sequence"/>
</dbReference>
<dbReference type="PANTHER" id="PTHR33437:SF2">
    <property type="entry name" value="OS06G0361200 PROTEIN"/>
    <property type="match status" value="1"/>
</dbReference>
<organism evidence="2 4">
    <name type="scientific">Cucumis melo var. makuwa</name>
    <name type="common">Oriental melon</name>
    <dbReference type="NCBI Taxonomy" id="1194695"/>
    <lineage>
        <taxon>Eukaryota</taxon>
        <taxon>Viridiplantae</taxon>
        <taxon>Streptophyta</taxon>
        <taxon>Embryophyta</taxon>
        <taxon>Tracheophyta</taxon>
        <taxon>Spermatophyta</taxon>
        <taxon>Magnoliopsida</taxon>
        <taxon>eudicotyledons</taxon>
        <taxon>Gunneridae</taxon>
        <taxon>Pentapetalae</taxon>
        <taxon>rosids</taxon>
        <taxon>fabids</taxon>
        <taxon>Cucurbitales</taxon>
        <taxon>Cucurbitaceae</taxon>
        <taxon>Benincaseae</taxon>
        <taxon>Cucumis</taxon>
    </lineage>
</organism>